<evidence type="ECO:0000313" key="3">
    <source>
        <dbReference type="Proteomes" id="UP000078200"/>
    </source>
</evidence>
<name>A0A1A9VTG2_GLOAU</name>
<dbReference type="AlphaFoldDB" id="A0A1A9VTG2"/>
<accession>A0A1A9VTG2</accession>
<dbReference type="EnsemblMetazoa" id="GAUT046939-RA">
    <property type="protein sequence ID" value="GAUT046939-PA"/>
    <property type="gene ID" value="GAUT046939"/>
</dbReference>
<sequence>MASTSDSREVSSSEDEFQIDIYTERFNKIIIQPEENNRNSDSDDDIIQPTGKRRKLINIPVADVSNEECDDVNESTDSPSTIEFDIHHQTQLRGDFRESRPSTSLSDNRLNNKLHIPNVEERKRDCIVFIITTASSLTLTPAFEKNATIVNVNSSESYLHHTLKGNPIVVHTQAQNYEHPTLSEYEECHRNLDNCKEGCKKAANRTDCEGKCPVCPILIAEQILVQGVNDTDYRASPTKPLNTTNIIRLTNEIHNIIDNQLGNVTHHSVNNVHIHQNVSRFGGKFGFGFNHTQPCCLVVRSSKNCDKSKFSTAARCHHKRHRVCGEKCKARVMFAKRVKVCERNLDDDDDVSEEPENCHQATKYVPYHKRTQSRKLKCFYQPRWPYVSCPNRGNSFRSMSCERCYRLPYGRILRFGVPTQCIRCFQRLSYSSGFGASMYPSYYPPMMGSWPMLMNDNFGEYDDDGDFEGVEIKDDDLLDEKTKCRLPDGSRSNDCTEIEGSGENFEIDNGLHSGNEEPTNASAEKLTEPHFTAHRHSHTFNRSKYSRRGL</sequence>
<proteinExistence type="predicted"/>
<evidence type="ECO:0000256" key="1">
    <source>
        <dbReference type="SAM" id="MobiDB-lite"/>
    </source>
</evidence>
<evidence type="ECO:0000313" key="2">
    <source>
        <dbReference type="EnsemblMetazoa" id="GAUT046939-PA"/>
    </source>
</evidence>
<dbReference type="STRING" id="7395.A0A1A9VTG2"/>
<feature type="region of interest" description="Disordered" evidence="1">
    <location>
        <begin position="32"/>
        <end position="52"/>
    </location>
</feature>
<feature type="compositionally biased region" description="Basic residues" evidence="1">
    <location>
        <begin position="532"/>
        <end position="550"/>
    </location>
</feature>
<dbReference type="Proteomes" id="UP000078200">
    <property type="component" value="Unassembled WGS sequence"/>
</dbReference>
<protein>
    <submittedName>
        <fullName evidence="2">Uncharacterized protein</fullName>
    </submittedName>
</protein>
<dbReference type="VEuPathDB" id="VectorBase:GAUT046939"/>
<reference evidence="2" key="1">
    <citation type="submission" date="2020-05" db="UniProtKB">
        <authorList>
            <consortium name="EnsemblMetazoa"/>
        </authorList>
    </citation>
    <scope>IDENTIFICATION</scope>
    <source>
        <strain evidence="2">TTRI</strain>
    </source>
</reference>
<organism evidence="2 3">
    <name type="scientific">Glossina austeni</name>
    <name type="common">Savannah tsetse fly</name>
    <dbReference type="NCBI Taxonomy" id="7395"/>
    <lineage>
        <taxon>Eukaryota</taxon>
        <taxon>Metazoa</taxon>
        <taxon>Ecdysozoa</taxon>
        <taxon>Arthropoda</taxon>
        <taxon>Hexapoda</taxon>
        <taxon>Insecta</taxon>
        <taxon>Pterygota</taxon>
        <taxon>Neoptera</taxon>
        <taxon>Endopterygota</taxon>
        <taxon>Diptera</taxon>
        <taxon>Brachycera</taxon>
        <taxon>Muscomorpha</taxon>
        <taxon>Hippoboscoidea</taxon>
        <taxon>Glossinidae</taxon>
        <taxon>Glossina</taxon>
    </lineage>
</organism>
<keyword evidence="3" id="KW-1185">Reference proteome</keyword>
<feature type="region of interest" description="Disordered" evidence="1">
    <location>
        <begin position="489"/>
        <end position="550"/>
    </location>
</feature>